<accession>A0AAV3AMX3</accession>
<dbReference type="AlphaFoldDB" id="A0AAV3AMX3"/>
<proteinExistence type="predicted"/>
<dbReference type="Proteomes" id="UP001181693">
    <property type="component" value="Unassembled WGS sequence"/>
</dbReference>
<name>A0AAV3AMX3_PYXAD</name>
<comment type="caution">
    <text evidence="1">The sequence shown here is derived from an EMBL/GenBank/DDBJ whole genome shotgun (WGS) entry which is preliminary data.</text>
</comment>
<evidence type="ECO:0000313" key="1">
    <source>
        <dbReference type="EMBL" id="DBA24112.1"/>
    </source>
</evidence>
<evidence type="ECO:0008006" key="3">
    <source>
        <dbReference type="Google" id="ProtNLM"/>
    </source>
</evidence>
<protein>
    <recommendedName>
        <fullName evidence="3">Secreted protein</fullName>
    </recommendedName>
</protein>
<sequence length="81" mass="9649">MLKVFFICGLHSFYSFISRLDYTWPKYFTELKDSISRTLCLYCIYSNCTCTVYVHTVFRLNSQLLDFLKRSLLLILLMAIL</sequence>
<gene>
    <name evidence="1" type="ORF">GDO54_011813</name>
</gene>
<organism evidence="1 2">
    <name type="scientific">Pyxicephalus adspersus</name>
    <name type="common">African bullfrog</name>
    <dbReference type="NCBI Taxonomy" id="30357"/>
    <lineage>
        <taxon>Eukaryota</taxon>
        <taxon>Metazoa</taxon>
        <taxon>Chordata</taxon>
        <taxon>Craniata</taxon>
        <taxon>Vertebrata</taxon>
        <taxon>Euteleostomi</taxon>
        <taxon>Amphibia</taxon>
        <taxon>Batrachia</taxon>
        <taxon>Anura</taxon>
        <taxon>Neobatrachia</taxon>
        <taxon>Ranoidea</taxon>
        <taxon>Pyxicephalidae</taxon>
        <taxon>Pyxicephalinae</taxon>
        <taxon>Pyxicephalus</taxon>
    </lineage>
</organism>
<reference evidence="1" key="1">
    <citation type="thesis" date="2020" institute="ProQuest LLC" country="789 East Eisenhower Parkway, Ann Arbor, MI, USA">
        <title>Comparative Genomics and Chromosome Evolution.</title>
        <authorList>
            <person name="Mudd A.B."/>
        </authorList>
    </citation>
    <scope>NUCLEOTIDE SEQUENCE</scope>
    <source>
        <strain evidence="1">1538</strain>
        <tissue evidence="1">Blood</tissue>
    </source>
</reference>
<dbReference type="EMBL" id="DYDO01000005">
    <property type="protein sequence ID" value="DBA24112.1"/>
    <property type="molecule type" value="Genomic_DNA"/>
</dbReference>
<keyword evidence="2" id="KW-1185">Reference proteome</keyword>
<evidence type="ECO:0000313" key="2">
    <source>
        <dbReference type="Proteomes" id="UP001181693"/>
    </source>
</evidence>